<evidence type="ECO:0000313" key="2">
    <source>
        <dbReference type="Proteomes" id="UP000799754"/>
    </source>
</evidence>
<evidence type="ECO:0000313" key="1">
    <source>
        <dbReference type="EMBL" id="KAF2622796.1"/>
    </source>
</evidence>
<protein>
    <submittedName>
        <fullName evidence="1">Uncharacterized protein</fullName>
    </submittedName>
</protein>
<comment type="caution">
    <text evidence="1">The sequence shown here is derived from an EMBL/GenBank/DDBJ whole genome shotgun (WGS) entry which is preliminary data.</text>
</comment>
<dbReference type="EMBL" id="MU006742">
    <property type="protein sequence ID" value="KAF2622796.1"/>
    <property type="molecule type" value="Genomic_DNA"/>
</dbReference>
<reference evidence="1" key="1">
    <citation type="journal article" date="2020" name="Stud. Mycol.">
        <title>101 Dothideomycetes genomes: a test case for predicting lifestyles and emergence of pathogens.</title>
        <authorList>
            <person name="Haridas S."/>
            <person name="Albert R."/>
            <person name="Binder M."/>
            <person name="Bloem J."/>
            <person name="Labutti K."/>
            <person name="Salamov A."/>
            <person name="Andreopoulos B."/>
            <person name="Baker S."/>
            <person name="Barry K."/>
            <person name="Bills G."/>
            <person name="Bluhm B."/>
            <person name="Cannon C."/>
            <person name="Castanera R."/>
            <person name="Culley D."/>
            <person name="Daum C."/>
            <person name="Ezra D."/>
            <person name="Gonzalez J."/>
            <person name="Henrissat B."/>
            <person name="Kuo A."/>
            <person name="Liang C."/>
            <person name="Lipzen A."/>
            <person name="Lutzoni F."/>
            <person name="Magnuson J."/>
            <person name="Mondo S."/>
            <person name="Nolan M."/>
            <person name="Ohm R."/>
            <person name="Pangilinan J."/>
            <person name="Park H.-J."/>
            <person name="Ramirez L."/>
            <person name="Alfaro M."/>
            <person name="Sun H."/>
            <person name="Tritt A."/>
            <person name="Yoshinaga Y."/>
            <person name="Zwiers L.-H."/>
            <person name="Turgeon B."/>
            <person name="Goodwin S."/>
            <person name="Spatafora J."/>
            <person name="Crous P."/>
            <person name="Grigoriev I."/>
        </authorList>
    </citation>
    <scope>NUCLEOTIDE SEQUENCE</scope>
    <source>
        <strain evidence="1">CBS 525.71</strain>
    </source>
</reference>
<accession>A0ACB6RLJ9</accession>
<organism evidence="1 2">
    <name type="scientific">Macroventuria anomochaeta</name>
    <dbReference type="NCBI Taxonomy" id="301207"/>
    <lineage>
        <taxon>Eukaryota</taxon>
        <taxon>Fungi</taxon>
        <taxon>Dikarya</taxon>
        <taxon>Ascomycota</taxon>
        <taxon>Pezizomycotina</taxon>
        <taxon>Dothideomycetes</taxon>
        <taxon>Pleosporomycetidae</taxon>
        <taxon>Pleosporales</taxon>
        <taxon>Pleosporineae</taxon>
        <taxon>Didymellaceae</taxon>
        <taxon>Macroventuria</taxon>
    </lineage>
</organism>
<keyword evidence="2" id="KW-1185">Reference proteome</keyword>
<proteinExistence type="predicted"/>
<dbReference type="Proteomes" id="UP000799754">
    <property type="component" value="Unassembled WGS sequence"/>
</dbReference>
<gene>
    <name evidence="1" type="ORF">BU25DRAFT_205722</name>
</gene>
<name>A0ACB6RLJ9_9PLEO</name>
<sequence length="149" mass="16522">MYGSLTVRMPCTDDCTATAGNLNHGFEPLDCQSPDGSAPVRPLSGYSAHTRLERDGDIGFLSTEKLFHARTGGVQLLLWRNVDVLEYHSHDFHMSVVRQLSQELKTLTVAKFAKGICLVGIPNAFPSLVSIRSKLHGRSQVSERIRRQT</sequence>